<gene>
    <name evidence="2" type="ORF">RFI_10960</name>
</gene>
<comment type="caution">
    <text evidence="2">The sequence shown here is derived from an EMBL/GenBank/DDBJ whole genome shotgun (WGS) entry which is preliminary data.</text>
</comment>
<reference evidence="2 3" key="1">
    <citation type="journal article" date="2013" name="Curr. Biol.">
        <title>The Genome of the Foraminiferan Reticulomyxa filosa.</title>
        <authorList>
            <person name="Glockner G."/>
            <person name="Hulsmann N."/>
            <person name="Schleicher M."/>
            <person name="Noegel A.A."/>
            <person name="Eichinger L."/>
            <person name="Gallinger C."/>
            <person name="Pawlowski J."/>
            <person name="Sierra R."/>
            <person name="Euteneuer U."/>
            <person name="Pillet L."/>
            <person name="Moustafa A."/>
            <person name="Platzer M."/>
            <person name="Groth M."/>
            <person name="Szafranski K."/>
            <person name="Schliwa M."/>
        </authorList>
    </citation>
    <scope>NUCLEOTIDE SEQUENCE [LARGE SCALE GENOMIC DNA]</scope>
</reference>
<keyword evidence="3" id="KW-1185">Reference proteome</keyword>
<evidence type="ECO:0000313" key="2">
    <source>
        <dbReference type="EMBL" id="ETO26178.1"/>
    </source>
</evidence>
<dbReference type="Proteomes" id="UP000023152">
    <property type="component" value="Unassembled WGS sequence"/>
</dbReference>
<proteinExistence type="predicted"/>
<name>X6NJT6_RETFI</name>
<evidence type="ECO:0000256" key="1">
    <source>
        <dbReference type="SAM" id="MobiDB-lite"/>
    </source>
</evidence>
<feature type="region of interest" description="Disordered" evidence="1">
    <location>
        <begin position="83"/>
        <end position="119"/>
    </location>
</feature>
<organism evidence="2 3">
    <name type="scientific">Reticulomyxa filosa</name>
    <dbReference type="NCBI Taxonomy" id="46433"/>
    <lineage>
        <taxon>Eukaryota</taxon>
        <taxon>Sar</taxon>
        <taxon>Rhizaria</taxon>
        <taxon>Retaria</taxon>
        <taxon>Foraminifera</taxon>
        <taxon>Monothalamids</taxon>
        <taxon>Reticulomyxidae</taxon>
        <taxon>Reticulomyxa</taxon>
    </lineage>
</organism>
<feature type="non-terminal residue" evidence="2">
    <location>
        <position position="1"/>
    </location>
</feature>
<dbReference type="EMBL" id="ASPP01008036">
    <property type="protein sequence ID" value="ETO26178.1"/>
    <property type="molecule type" value="Genomic_DNA"/>
</dbReference>
<feature type="compositionally biased region" description="Polar residues" evidence="1">
    <location>
        <begin position="104"/>
        <end position="113"/>
    </location>
</feature>
<protein>
    <submittedName>
        <fullName evidence="2">Uncharacterized protein</fullName>
    </submittedName>
</protein>
<accession>X6NJT6</accession>
<sequence length="119" mass="13385">ITNYKTSWSGSDGNDDNIIDNSKQYFADIEPCFDEEEAATWLENPPNDLKNDNQPILDDLPADVMQEIQNEIASGNFISSIPSLEDDNNVHSQINLQHNKKMANDNTGQVSTRPQHELP</sequence>
<dbReference type="AlphaFoldDB" id="X6NJT6"/>
<evidence type="ECO:0000313" key="3">
    <source>
        <dbReference type="Proteomes" id="UP000023152"/>
    </source>
</evidence>